<evidence type="ECO:0000313" key="5">
    <source>
        <dbReference type="EMBL" id="SBS84998.1"/>
    </source>
</evidence>
<evidence type="ECO:0000313" key="7">
    <source>
        <dbReference type="Proteomes" id="UP000078546"/>
    </source>
</evidence>
<evidence type="ECO:0000259" key="4">
    <source>
        <dbReference type="PROSITE" id="PS50102"/>
    </source>
</evidence>
<dbReference type="PROSITE" id="PS50102">
    <property type="entry name" value="RRM"/>
    <property type="match status" value="1"/>
</dbReference>
<proteinExistence type="predicted"/>
<feature type="region of interest" description="Disordered" evidence="3">
    <location>
        <begin position="1"/>
        <end position="26"/>
    </location>
</feature>
<dbReference type="Pfam" id="PF00076">
    <property type="entry name" value="RRM_1"/>
    <property type="match status" value="1"/>
</dbReference>
<dbReference type="PANTHER" id="PTHR47640:SF11">
    <property type="entry name" value="RNA-BINDING PROTEIN 42"/>
    <property type="match status" value="1"/>
</dbReference>
<gene>
    <name evidence="6" type="ORF">POVCU1_026340</name>
    <name evidence="5" type="ORF">POVCU2_0029100</name>
</gene>
<dbReference type="Gene3D" id="3.30.70.330">
    <property type="match status" value="1"/>
</dbReference>
<dbReference type="AlphaFoldDB" id="A0A1A8W1H4"/>
<reference evidence="5" key="1">
    <citation type="submission" date="2016-05" db="EMBL/GenBank/DDBJ databases">
        <authorList>
            <person name="Lavstsen T."/>
            <person name="Jespersen J.S."/>
        </authorList>
    </citation>
    <scope>NUCLEOTIDE SEQUENCE [LARGE SCALE GENOMIC DNA]</scope>
</reference>
<dbReference type="Proteomes" id="UP000078546">
    <property type="component" value="Unassembled WGS sequence"/>
</dbReference>
<dbReference type="Proteomes" id="UP000078560">
    <property type="component" value="Unassembled WGS sequence"/>
</dbReference>
<sequence length="209" mass="24277">MNTNDRKAKQIDNSAQANGDDPPKKKAHLRKAAGIVWKDPSLDDWPENDFRIFCGNLGNEVTTDILANAFRKYKSFNMAKVGINFEKALHIQGKICIGTHNTVWIYPYVIREKRNNKTKGYGFVSLSDPQDMLDALKNMNNKFIGNRPITVKRSRWKDRELDSKKNKDFDNFIKDVYSPTKKFRKFKKPVKIDNKEVHDRLIDKKAKNS</sequence>
<evidence type="ECO:0000256" key="2">
    <source>
        <dbReference type="PROSITE-ProRule" id="PRU00176"/>
    </source>
</evidence>
<name>A0A1A8W1H4_PLAOA</name>
<protein>
    <submittedName>
        <fullName evidence="5">RNA-binding protein</fullName>
    </submittedName>
</protein>
<dbReference type="InterPro" id="IPR000504">
    <property type="entry name" value="RRM_dom"/>
</dbReference>
<dbReference type="GO" id="GO:0003729">
    <property type="term" value="F:mRNA binding"/>
    <property type="evidence" value="ECO:0007669"/>
    <property type="project" value="InterPro"/>
</dbReference>
<keyword evidence="1 2" id="KW-0694">RNA-binding</keyword>
<evidence type="ECO:0000313" key="8">
    <source>
        <dbReference type="Proteomes" id="UP000078560"/>
    </source>
</evidence>
<dbReference type="EMBL" id="FLQU01000386">
    <property type="protein sequence ID" value="SBS84998.1"/>
    <property type="molecule type" value="Genomic_DNA"/>
</dbReference>
<evidence type="ECO:0000256" key="3">
    <source>
        <dbReference type="SAM" id="MobiDB-lite"/>
    </source>
</evidence>
<evidence type="ECO:0000313" key="6">
    <source>
        <dbReference type="EMBL" id="SBS93684.1"/>
    </source>
</evidence>
<dbReference type="InterPro" id="IPR012677">
    <property type="entry name" value="Nucleotide-bd_a/b_plait_sf"/>
</dbReference>
<feature type="domain" description="RRM" evidence="4">
    <location>
        <begin position="50"/>
        <end position="156"/>
    </location>
</feature>
<dbReference type="InterPro" id="IPR050825">
    <property type="entry name" value="RBM42_RBP45_47-like"/>
</dbReference>
<dbReference type="SUPFAM" id="SSF54928">
    <property type="entry name" value="RNA-binding domain, RBD"/>
    <property type="match status" value="1"/>
</dbReference>
<reference evidence="7 8" key="2">
    <citation type="submission" date="2016-05" db="EMBL/GenBank/DDBJ databases">
        <authorList>
            <person name="Naeem Raeece"/>
        </authorList>
    </citation>
    <scope>NUCLEOTIDE SEQUENCE [LARGE SCALE GENOMIC DNA]</scope>
</reference>
<dbReference type="SMART" id="SM00360">
    <property type="entry name" value="RRM"/>
    <property type="match status" value="1"/>
</dbReference>
<evidence type="ECO:0000256" key="1">
    <source>
        <dbReference type="ARBA" id="ARBA00022884"/>
    </source>
</evidence>
<accession>A0A1A8W1H4</accession>
<dbReference type="InterPro" id="IPR035979">
    <property type="entry name" value="RBD_domain_sf"/>
</dbReference>
<organism evidence="5 8">
    <name type="scientific">Plasmodium ovale curtisi</name>
    <dbReference type="NCBI Taxonomy" id="864141"/>
    <lineage>
        <taxon>Eukaryota</taxon>
        <taxon>Sar</taxon>
        <taxon>Alveolata</taxon>
        <taxon>Apicomplexa</taxon>
        <taxon>Aconoidasida</taxon>
        <taxon>Haemosporida</taxon>
        <taxon>Plasmodiidae</taxon>
        <taxon>Plasmodium</taxon>
        <taxon>Plasmodium (Plasmodium)</taxon>
    </lineage>
</organism>
<feature type="compositionally biased region" description="Basic and acidic residues" evidence="3">
    <location>
        <begin position="1"/>
        <end position="10"/>
    </location>
</feature>
<dbReference type="EMBL" id="FLQV01000486">
    <property type="protein sequence ID" value="SBS93684.1"/>
    <property type="molecule type" value="Genomic_DNA"/>
</dbReference>
<dbReference type="PANTHER" id="PTHR47640">
    <property type="entry name" value="TRNA SELENOCYSTEINE 1-ASSOCIATED PROTEIN 1-RELATED-RELATED"/>
    <property type="match status" value="1"/>
</dbReference>